<dbReference type="InterPro" id="IPR007325">
    <property type="entry name" value="KFase/CYL"/>
</dbReference>
<dbReference type="Proteomes" id="UP001597182">
    <property type="component" value="Unassembled WGS sequence"/>
</dbReference>
<name>A0ABW3VDD4_9PSEU</name>
<keyword evidence="1" id="KW-0378">Hydrolase</keyword>
<dbReference type="PANTHER" id="PTHR31118:SF32">
    <property type="entry name" value="KYNURENINE FORMAMIDASE"/>
    <property type="match status" value="1"/>
</dbReference>
<dbReference type="Gene3D" id="3.50.30.50">
    <property type="entry name" value="Putative cyclase"/>
    <property type="match status" value="1"/>
</dbReference>
<dbReference type="EC" id="3.5.-.-" evidence="1"/>
<proteinExistence type="predicted"/>
<protein>
    <submittedName>
        <fullName evidence="1">Cyclase family protein</fullName>
        <ecNumber evidence="1">3.5.-.-</ecNumber>
    </submittedName>
</protein>
<evidence type="ECO:0000313" key="2">
    <source>
        <dbReference type="Proteomes" id="UP001597182"/>
    </source>
</evidence>
<dbReference type="RefSeq" id="WP_346091900.1">
    <property type="nucleotide sequence ID" value="NZ_BAABKS010000043.1"/>
</dbReference>
<sequence length="237" mass="25704">MSAPVGRPAGTGEWVDLAQPMYEQMPRALPESQVCFTPQYIETGPPGSAVRITHLTLSTHVGTHVDAALHFLPGGRSIEQYPVDAFVGPGIVVDARREGVVPVTRAEIEAMDLDARAGDIVLFCFGYGRHFGTPAYRDHPYLGDDTADWLVERGVKLVGVDTTTPDLGGAHRPPDYAYPVHMTLLPRDILIIEHLGPRLEELVGRRVEVNAVPLPIRSGDGAPAPVIARAVPDEEIR</sequence>
<reference evidence="2" key="1">
    <citation type="journal article" date="2019" name="Int. J. Syst. Evol. Microbiol.">
        <title>The Global Catalogue of Microorganisms (GCM) 10K type strain sequencing project: providing services to taxonomists for standard genome sequencing and annotation.</title>
        <authorList>
            <consortium name="The Broad Institute Genomics Platform"/>
            <consortium name="The Broad Institute Genome Sequencing Center for Infectious Disease"/>
            <person name="Wu L."/>
            <person name="Ma J."/>
        </authorList>
    </citation>
    <scope>NUCLEOTIDE SEQUENCE [LARGE SCALE GENOMIC DNA]</scope>
    <source>
        <strain evidence="2">CCUG 49018</strain>
    </source>
</reference>
<organism evidence="1 2">
    <name type="scientific">Pseudonocardia benzenivorans</name>
    <dbReference type="NCBI Taxonomy" id="228005"/>
    <lineage>
        <taxon>Bacteria</taxon>
        <taxon>Bacillati</taxon>
        <taxon>Actinomycetota</taxon>
        <taxon>Actinomycetes</taxon>
        <taxon>Pseudonocardiales</taxon>
        <taxon>Pseudonocardiaceae</taxon>
        <taxon>Pseudonocardia</taxon>
    </lineage>
</organism>
<dbReference type="SUPFAM" id="SSF102198">
    <property type="entry name" value="Putative cyclase"/>
    <property type="match status" value="1"/>
</dbReference>
<dbReference type="EMBL" id="JBHTMB010000044">
    <property type="protein sequence ID" value="MFD1232923.1"/>
    <property type="molecule type" value="Genomic_DNA"/>
</dbReference>
<comment type="caution">
    <text evidence="1">The sequence shown here is derived from an EMBL/GenBank/DDBJ whole genome shotgun (WGS) entry which is preliminary data.</text>
</comment>
<dbReference type="GO" id="GO:0016787">
    <property type="term" value="F:hydrolase activity"/>
    <property type="evidence" value="ECO:0007669"/>
    <property type="project" value="UniProtKB-KW"/>
</dbReference>
<dbReference type="Pfam" id="PF04199">
    <property type="entry name" value="Cyclase"/>
    <property type="match status" value="1"/>
</dbReference>
<accession>A0ABW3VDD4</accession>
<dbReference type="InterPro" id="IPR037175">
    <property type="entry name" value="KFase_sf"/>
</dbReference>
<gene>
    <name evidence="1" type="ORF">ACFQ34_06460</name>
</gene>
<dbReference type="PANTHER" id="PTHR31118">
    <property type="entry name" value="CYCLASE-LIKE PROTEIN 2"/>
    <property type="match status" value="1"/>
</dbReference>
<evidence type="ECO:0000313" key="1">
    <source>
        <dbReference type="EMBL" id="MFD1232923.1"/>
    </source>
</evidence>
<keyword evidence="2" id="KW-1185">Reference proteome</keyword>